<dbReference type="AlphaFoldDB" id="A0AAV0IL61"/>
<feature type="compositionally biased region" description="Polar residues" evidence="1">
    <location>
        <begin position="119"/>
        <end position="130"/>
    </location>
</feature>
<feature type="region of interest" description="Disordered" evidence="1">
    <location>
        <begin position="1"/>
        <end position="132"/>
    </location>
</feature>
<evidence type="ECO:0000313" key="4">
    <source>
        <dbReference type="Proteomes" id="UP001154282"/>
    </source>
</evidence>
<dbReference type="PANTHER" id="PTHR46619">
    <property type="entry name" value="RNA RECOGNITION MOTIF XS DOMAIN PROTEIN-RELATED"/>
    <property type="match status" value="1"/>
</dbReference>
<feature type="compositionally biased region" description="Basic residues" evidence="1">
    <location>
        <begin position="72"/>
        <end position="98"/>
    </location>
</feature>
<dbReference type="InterPro" id="IPR038588">
    <property type="entry name" value="XS_domain_sf"/>
</dbReference>
<dbReference type="PANTHER" id="PTHR46619:SF2">
    <property type="entry name" value="XS DOMAIN PROTEIN"/>
    <property type="match status" value="1"/>
</dbReference>
<feature type="region of interest" description="Disordered" evidence="1">
    <location>
        <begin position="458"/>
        <end position="496"/>
    </location>
</feature>
<dbReference type="Gene3D" id="3.30.70.2890">
    <property type="entry name" value="XS domain"/>
    <property type="match status" value="1"/>
</dbReference>
<feature type="compositionally biased region" description="Basic and acidic residues" evidence="1">
    <location>
        <begin position="61"/>
        <end position="71"/>
    </location>
</feature>
<dbReference type="EMBL" id="CAMGYJ010000004">
    <property type="protein sequence ID" value="CAI0398217.1"/>
    <property type="molecule type" value="Genomic_DNA"/>
</dbReference>
<feature type="compositionally biased region" description="Polar residues" evidence="1">
    <location>
        <begin position="202"/>
        <end position="213"/>
    </location>
</feature>
<feature type="compositionally biased region" description="Basic and acidic residues" evidence="1">
    <location>
        <begin position="1"/>
        <end position="10"/>
    </location>
</feature>
<proteinExistence type="predicted"/>
<name>A0AAV0IL61_9ROSI</name>
<evidence type="ECO:0000259" key="2">
    <source>
        <dbReference type="Pfam" id="PF03468"/>
    </source>
</evidence>
<evidence type="ECO:0000256" key="1">
    <source>
        <dbReference type="SAM" id="MobiDB-lite"/>
    </source>
</evidence>
<gene>
    <name evidence="3" type="ORF">LITE_LOCUS9814</name>
</gene>
<sequence>MRDRRYEYTRTRSRSPPPSPPPSRGSDRDFGENWRFPTTSCHAPPWPERDPPPRLHSGFAPRREIDYDSLRTRTRNRSRSRNRSRTRSRSRSRSRSPRRWAANREPQRIDGHYGRFSGWNPSADSGIGSSRRQEYERLYPEDRFGREEKHSAPLIEAIPGREPDFSKFQRDNLFGVGDGNGNPSRPTIASPGPAVYREIPTNHFNRLSDSVSVAPTPGETHGRGRPITHYDYSGLPSARNVKNYGQLRDSGGYASPLGGSGSYADSVLNKSQGNVREALSNPAYFRQRRIVGADDEIEYDLDYRSTHLKYVREGHINGGDFESYQGIGNHGLERNVGSIPPGEDLHRVRSPYEGVYRSRGVHQPVYPQEELGVHDQLESLQGRRSVELEATQQHSGSLFSHNRNPLDEDDDLSIRDQVWDYNDIDDSLPLKDLELNYGRGSYGNHSLQKSLLSDHLEFRHGGRGSNGNNGFQEPLESRHFLPPRQRHSGKPVKASKGNIEKRLGPAHSVKQRLGPRLVPHAMVNQHTSLRATNVKERLGPALKLGKKSGEDRSAVKPLPWMKIREKGRQGPTEETLSNRSLEMKEKVMKTEPQENSEEFIQLINTAFLKFLKSLNESSAKRRKYTEQHGDGMLRCSVCGSNSKDFVDTLSLAQHASTSSKVGSRLEHLGFHKALCLMMGWKWNVDEVLKNGPWVRQKLPNAEALSLKEDLILWPPVVVIHNGSISNENPNRRIIVSIEELRSVLRGKGFSHSIVNICRGKAANQSIMVVSFAGTFSGLQEAEKLHRLYAENGHGRSGLQGKSTSTNSREGDSKEDEDTVLGDQVGSVEAVLYGYLGIACDLDKLDFDMKKRCLVKSKKEINAIADAPVGG</sequence>
<feature type="region of interest" description="Disordered" evidence="1">
    <location>
        <begin position="792"/>
        <end position="819"/>
    </location>
</feature>
<keyword evidence="4" id="KW-1185">Reference proteome</keyword>
<dbReference type="Proteomes" id="UP001154282">
    <property type="component" value="Unassembled WGS sequence"/>
</dbReference>
<reference evidence="3" key="1">
    <citation type="submission" date="2022-08" db="EMBL/GenBank/DDBJ databases">
        <authorList>
            <person name="Gutierrez-Valencia J."/>
        </authorList>
    </citation>
    <scope>NUCLEOTIDE SEQUENCE</scope>
</reference>
<dbReference type="InterPro" id="IPR005380">
    <property type="entry name" value="XS_domain"/>
</dbReference>
<dbReference type="Pfam" id="PF03468">
    <property type="entry name" value="XS"/>
    <property type="match status" value="1"/>
</dbReference>
<comment type="caution">
    <text evidence="3">The sequence shown here is derived from an EMBL/GenBank/DDBJ whole genome shotgun (WGS) entry which is preliminary data.</text>
</comment>
<evidence type="ECO:0000313" key="3">
    <source>
        <dbReference type="EMBL" id="CAI0398217.1"/>
    </source>
</evidence>
<protein>
    <recommendedName>
        <fullName evidence="2">XS domain-containing protein</fullName>
    </recommendedName>
</protein>
<feature type="domain" description="XS" evidence="2">
    <location>
        <begin position="708"/>
        <end position="841"/>
    </location>
</feature>
<accession>A0AAV0IL61</accession>
<dbReference type="GO" id="GO:0031047">
    <property type="term" value="P:regulatory ncRNA-mediated gene silencing"/>
    <property type="evidence" value="ECO:0007669"/>
    <property type="project" value="InterPro"/>
</dbReference>
<feature type="region of interest" description="Disordered" evidence="1">
    <location>
        <begin position="175"/>
        <end position="234"/>
    </location>
</feature>
<organism evidence="3 4">
    <name type="scientific">Linum tenue</name>
    <dbReference type="NCBI Taxonomy" id="586396"/>
    <lineage>
        <taxon>Eukaryota</taxon>
        <taxon>Viridiplantae</taxon>
        <taxon>Streptophyta</taxon>
        <taxon>Embryophyta</taxon>
        <taxon>Tracheophyta</taxon>
        <taxon>Spermatophyta</taxon>
        <taxon>Magnoliopsida</taxon>
        <taxon>eudicotyledons</taxon>
        <taxon>Gunneridae</taxon>
        <taxon>Pentapetalae</taxon>
        <taxon>rosids</taxon>
        <taxon>fabids</taxon>
        <taxon>Malpighiales</taxon>
        <taxon>Linaceae</taxon>
        <taxon>Linum</taxon>
    </lineage>
</organism>